<comment type="cofactor">
    <cofactor evidence="1">
        <name>FAD</name>
        <dbReference type="ChEBI" id="CHEBI:57692"/>
    </cofactor>
</comment>
<dbReference type="AlphaFoldDB" id="R7SUX9"/>
<comment type="similarity">
    <text evidence="2 5">Belongs to the GMC oxidoreductase family.</text>
</comment>
<dbReference type="Pfam" id="PF01476">
    <property type="entry name" value="LysM"/>
    <property type="match status" value="1"/>
</dbReference>
<protein>
    <submittedName>
        <fullName evidence="8">FAD/NAD(P)-binding domain-containing protein</fullName>
    </submittedName>
</protein>
<dbReference type="SMART" id="SM00257">
    <property type="entry name" value="LysM"/>
    <property type="match status" value="1"/>
</dbReference>
<feature type="region of interest" description="Disordered" evidence="6">
    <location>
        <begin position="386"/>
        <end position="493"/>
    </location>
</feature>
<reference evidence="8 9" key="1">
    <citation type="journal article" date="2012" name="Science">
        <title>The Paleozoic origin of enzymatic lignin decomposition reconstructed from 31 fungal genomes.</title>
        <authorList>
            <person name="Floudas D."/>
            <person name="Binder M."/>
            <person name="Riley R."/>
            <person name="Barry K."/>
            <person name="Blanchette R.A."/>
            <person name="Henrissat B."/>
            <person name="Martinez A.T."/>
            <person name="Otillar R."/>
            <person name="Spatafora J.W."/>
            <person name="Yadav J.S."/>
            <person name="Aerts A."/>
            <person name="Benoit I."/>
            <person name="Boyd A."/>
            <person name="Carlson A."/>
            <person name="Copeland A."/>
            <person name="Coutinho P.M."/>
            <person name="de Vries R.P."/>
            <person name="Ferreira P."/>
            <person name="Findley K."/>
            <person name="Foster B."/>
            <person name="Gaskell J."/>
            <person name="Glotzer D."/>
            <person name="Gorecki P."/>
            <person name="Heitman J."/>
            <person name="Hesse C."/>
            <person name="Hori C."/>
            <person name="Igarashi K."/>
            <person name="Jurgens J.A."/>
            <person name="Kallen N."/>
            <person name="Kersten P."/>
            <person name="Kohler A."/>
            <person name="Kuees U."/>
            <person name="Kumar T.K.A."/>
            <person name="Kuo A."/>
            <person name="LaButti K."/>
            <person name="Larrondo L.F."/>
            <person name="Lindquist E."/>
            <person name="Ling A."/>
            <person name="Lombard V."/>
            <person name="Lucas S."/>
            <person name="Lundell T."/>
            <person name="Martin R."/>
            <person name="McLaughlin D.J."/>
            <person name="Morgenstern I."/>
            <person name="Morin E."/>
            <person name="Murat C."/>
            <person name="Nagy L.G."/>
            <person name="Nolan M."/>
            <person name="Ohm R.A."/>
            <person name="Patyshakuliyeva A."/>
            <person name="Rokas A."/>
            <person name="Ruiz-Duenas F.J."/>
            <person name="Sabat G."/>
            <person name="Salamov A."/>
            <person name="Samejima M."/>
            <person name="Schmutz J."/>
            <person name="Slot J.C."/>
            <person name="St John F."/>
            <person name="Stenlid J."/>
            <person name="Sun H."/>
            <person name="Sun S."/>
            <person name="Syed K."/>
            <person name="Tsang A."/>
            <person name="Wiebenga A."/>
            <person name="Young D."/>
            <person name="Pisabarro A."/>
            <person name="Eastwood D.C."/>
            <person name="Martin F."/>
            <person name="Cullen D."/>
            <person name="Grigoriev I.V."/>
            <person name="Hibbett D.S."/>
        </authorList>
    </citation>
    <scope>NUCLEOTIDE SEQUENCE [LARGE SCALE GENOMIC DNA]</scope>
    <source>
        <strain evidence="8 9">LYAD-421 SS1</strain>
    </source>
</reference>
<dbReference type="SUPFAM" id="SSF51905">
    <property type="entry name" value="FAD/NAD(P)-binding domain"/>
    <property type="match status" value="1"/>
</dbReference>
<proteinExistence type="inferred from homology"/>
<dbReference type="InterPro" id="IPR000172">
    <property type="entry name" value="GMC_OxRdtase_N"/>
</dbReference>
<dbReference type="Gene3D" id="3.10.350.10">
    <property type="entry name" value="LysM domain"/>
    <property type="match status" value="1"/>
</dbReference>
<feature type="compositionally biased region" description="Polar residues" evidence="6">
    <location>
        <begin position="417"/>
        <end position="433"/>
    </location>
</feature>
<evidence type="ECO:0000313" key="8">
    <source>
        <dbReference type="EMBL" id="EJF59683.1"/>
    </source>
</evidence>
<dbReference type="PANTHER" id="PTHR11552">
    <property type="entry name" value="GLUCOSE-METHANOL-CHOLINE GMC OXIDOREDUCTASE"/>
    <property type="match status" value="1"/>
</dbReference>
<evidence type="ECO:0000256" key="6">
    <source>
        <dbReference type="SAM" id="MobiDB-lite"/>
    </source>
</evidence>
<dbReference type="PROSITE" id="PS00623">
    <property type="entry name" value="GMC_OXRED_1"/>
    <property type="match status" value="1"/>
</dbReference>
<dbReference type="SUPFAM" id="SSF54373">
    <property type="entry name" value="FAD-linked reductases, C-terminal domain"/>
    <property type="match status" value="1"/>
</dbReference>
<evidence type="ECO:0000256" key="1">
    <source>
        <dbReference type="ARBA" id="ARBA00001974"/>
    </source>
</evidence>
<dbReference type="SUPFAM" id="SSF54106">
    <property type="entry name" value="LysM domain"/>
    <property type="match status" value="1"/>
</dbReference>
<feature type="compositionally biased region" description="Basic and acidic residues" evidence="6">
    <location>
        <begin position="54"/>
        <end position="69"/>
    </location>
</feature>
<dbReference type="Pfam" id="PF00732">
    <property type="entry name" value="GMC_oxred_N"/>
    <property type="match status" value="1"/>
</dbReference>
<feature type="compositionally biased region" description="Polar residues" evidence="6">
    <location>
        <begin position="24"/>
        <end position="41"/>
    </location>
</feature>
<evidence type="ECO:0000313" key="9">
    <source>
        <dbReference type="Proteomes" id="UP000053319"/>
    </source>
</evidence>
<evidence type="ECO:0000256" key="4">
    <source>
        <dbReference type="ARBA" id="ARBA00022827"/>
    </source>
</evidence>
<evidence type="ECO:0000259" key="7">
    <source>
        <dbReference type="PROSITE" id="PS51782"/>
    </source>
</evidence>
<dbReference type="InterPro" id="IPR036779">
    <property type="entry name" value="LysM_dom_sf"/>
</dbReference>
<dbReference type="Gene3D" id="3.50.50.60">
    <property type="entry name" value="FAD/NAD(P)-binding domain"/>
    <property type="match status" value="1"/>
</dbReference>
<dbReference type="GeneID" id="18839421"/>
<dbReference type="InterPro" id="IPR012132">
    <property type="entry name" value="GMC_OxRdtase"/>
</dbReference>
<feature type="compositionally biased region" description="Basic residues" evidence="6">
    <location>
        <begin position="464"/>
        <end position="478"/>
    </location>
</feature>
<dbReference type="Pfam" id="PF05199">
    <property type="entry name" value="GMC_oxred_C"/>
    <property type="match status" value="1"/>
</dbReference>
<evidence type="ECO:0000256" key="2">
    <source>
        <dbReference type="ARBA" id="ARBA00010790"/>
    </source>
</evidence>
<dbReference type="KEGG" id="dsq:DICSQDRAFT_171858"/>
<dbReference type="PANTHER" id="PTHR11552:SF147">
    <property type="entry name" value="CHOLINE DEHYDROGENASE, MITOCHONDRIAL"/>
    <property type="match status" value="1"/>
</dbReference>
<dbReference type="Gene3D" id="3.30.560.10">
    <property type="entry name" value="Glucose Oxidase, domain 3"/>
    <property type="match status" value="1"/>
</dbReference>
<dbReference type="InterPro" id="IPR036188">
    <property type="entry name" value="FAD/NAD-bd_sf"/>
</dbReference>
<dbReference type="Proteomes" id="UP000053319">
    <property type="component" value="Unassembled WGS sequence"/>
</dbReference>
<dbReference type="RefSeq" id="XP_007367621.1">
    <property type="nucleotide sequence ID" value="XM_007367559.1"/>
</dbReference>
<dbReference type="EMBL" id="JH719422">
    <property type="protein sequence ID" value="EJF59683.1"/>
    <property type="molecule type" value="Genomic_DNA"/>
</dbReference>
<dbReference type="GO" id="GO:0050660">
    <property type="term" value="F:flavin adenine dinucleotide binding"/>
    <property type="evidence" value="ECO:0007669"/>
    <property type="project" value="InterPro"/>
</dbReference>
<keyword evidence="4 5" id="KW-0274">FAD</keyword>
<keyword evidence="3 5" id="KW-0285">Flavoprotein</keyword>
<sequence length="1121" mass="121166">MSTRQQHRDIDTDPDAHGALAEIWSSNTQAGHSQSSFSSAVRRNDTTPSKRRRGSDGLARRNRTDHDPWISETSSPSHSRSRTVDDNVGAGEDDRWPPSRRSASQHPLRSTASMASSSSWTLDHETRPSMRRMLSESDVLDSGSTGDGGDIREGSLVQNREMLVIVHEVQPKDSLAGVALKYGITLADLRRANQLWTSDSIHLRKVLYIPVDKTRQARQLREALIDRSLPKESSIPETEPNSVSETVSDITPSVEALPDIGKLTLRRVPASQLSYFPPPTHASSLDNGHPPTAYQTATLPNGNTSRGRPALPVSFTRSKENPLQGVLDVFSSSLQSTAQHVRTSTTTLFGHLPTRAPTTLASRLSLESTSGTPSSVSDDFDWEHEMEDVSSAKAPRRALNTVNGTSRPRTRAYTHARQASASLNDLRDPTQNGRAREQEVRDSVELDSGPFESQSPPSAEPRTPTHRHGRSSSSKSRHGSGSGSAHRDRANQNGAVPYAGTEAAVEWESPRGASVVRTAQMEPSPEMQLPLFSRRTKSDPSQLPANKVYDYVVVGTGPGGGVIASRLSEDPNTNVLVIEAGPSDQGVTSLQIPLLAPQLQPNQAFDWNFTTVPQKNLDNRTLQYPRGRVLGGSSGINFMVYTRGPQDDFDRYTSVSGDDGWSWNSILPYWNKIERLVPPRDGHNTNGEIAPAIHGTSGALNISVQNAPFAQDPLVIETTQELPTEFPFNEDMNSGYPLGIGWMQGTYGNGMRSSASTAYIEPVLSRPNLDVLVETTVTKLIQTGEASGTPLFRGVQFASSATSPKYALNVTREVILSAGAVNTPQLLMLSRLGPSKTLSSLNMKTIVDLPDVGQHLTDHPFLRTLFGLVNPDDDILESLARNATFANDVLNEWASERQGVLTDSTGNQVGWLRIPDDDSIWKTEQDPGSGPTAPHFEFLFVPGFVSETETAPTTGSCFTLLTVLVSPSSGGSATIASADPFAKPVIHPNFLDTTFDVYAIRAAVRSAARFAAAGAWNGFLTGQAGPFANVDVGSDEDVDAWARAQSWTIWHPVATARMGTCAQTVGNGAVVNPDATVKGVQGLRVVDASILPYIPAAHPQAVIYAFAERVADLIKSGQSIC</sequence>
<organism evidence="8 9">
    <name type="scientific">Dichomitus squalens (strain LYAD-421)</name>
    <name type="common">Western red white-rot fungus</name>
    <dbReference type="NCBI Taxonomy" id="732165"/>
    <lineage>
        <taxon>Eukaryota</taxon>
        <taxon>Fungi</taxon>
        <taxon>Dikarya</taxon>
        <taxon>Basidiomycota</taxon>
        <taxon>Agaricomycotina</taxon>
        <taxon>Agaricomycetes</taxon>
        <taxon>Polyporales</taxon>
        <taxon>Polyporaceae</taxon>
        <taxon>Dichomitus</taxon>
    </lineage>
</organism>
<dbReference type="PROSITE" id="PS51782">
    <property type="entry name" value="LYSM"/>
    <property type="match status" value="1"/>
</dbReference>
<dbReference type="InterPro" id="IPR007867">
    <property type="entry name" value="GMC_OxRtase_C"/>
</dbReference>
<accession>R7SUX9</accession>
<dbReference type="GO" id="GO:0016614">
    <property type="term" value="F:oxidoreductase activity, acting on CH-OH group of donors"/>
    <property type="evidence" value="ECO:0007669"/>
    <property type="project" value="InterPro"/>
</dbReference>
<evidence type="ECO:0000256" key="5">
    <source>
        <dbReference type="RuleBase" id="RU003968"/>
    </source>
</evidence>
<dbReference type="HOGENOM" id="CLU_280336_0_0_1"/>
<dbReference type="OrthoDB" id="2107166at2759"/>
<feature type="region of interest" description="Disordered" evidence="6">
    <location>
        <begin position="1"/>
        <end position="131"/>
    </location>
</feature>
<feature type="compositionally biased region" description="Basic and acidic residues" evidence="6">
    <location>
        <begin position="1"/>
        <end position="16"/>
    </location>
</feature>
<feature type="domain" description="LysM" evidence="7">
    <location>
        <begin position="165"/>
        <end position="209"/>
    </location>
</feature>
<gene>
    <name evidence="8" type="ORF">DICSQDRAFT_171858</name>
</gene>
<name>R7SUX9_DICSQ</name>
<feature type="compositionally biased region" description="Low complexity" evidence="6">
    <location>
        <begin position="110"/>
        <end position="119"/>
    </location>
</feature>
<dbReference type="InterPro" id="IPR018392">
    <property type="entry name" value="LysM"/>
</dbReference>
<feature type="compositionally biased region" description="Basic and acidic residues" evidence="6">
    <location>
        <begin position="434"/>
        <end position="444"/>
    </location>
</feature>
<dbReference type="CDD" id="cd00118">
    <property type="entry name" value="LysM"/>
    <property type="match status" value="1"/>
</dbReference>
<evidence type="ECO:0000256" key="3">
    <source>
        <dbReference type="ARBA" id="ARBA00022630"/>
    </source>
</evidence>